<dbReference type="CDD" id="cd07377">
    <property type="entry name" value="WHTH_GntR"/>
    <property type="match status" value="1"/>
</dbReference>
<evidence type="ECO:0000256" key="1">
    <source>
        <dbReference type="ARBA" id="ARBA00023015"/>
    </source>
</evidence>
<dbReference type="InterPro" id="IPR036388">
    <property type="entry name" value="WH-like_DNA-bd_sf"/>
</dbReference>
<dbReference type="GO" id="GO:0003677">
    <property type="term" value="F:DNA binding"/>
    <property type="evidence" value="ECO:0007669"/>
    <property type="project" value="UniProtKB-KW"/>
</dbReference>
<dbReference type="Pfam" id="PF07729">
    <property type="entry name" value="FCD"/>
    <property type="match status" value="1"/>
</dbReference>
<comment type="caution">
    <text evidence="5">The sequence shown here is derived from an EMBL/GenBank/DDBJ whole genome shotgun (WGS) entry which is preliminary data.</text>
</comment>
<accession>A0A7X5VHR7</accession>
<organism evidence="5 6">
    <name type="scientific">Kribbella shirazensis</name>
    <dbReference type="NCBI Taxonomy" id="1105143"/>
    <lineage>
        <taxon>Bacteria</taxon>
        <taxon>Bacillati</taxon>
        <taxon>Actinomycetota</taxon>
        <taxon>Actinomycetes</taxon>
        <taxon>Propionibacteriales</taxon>
        <taxon>Kribbellaceae</taxon>
        <taxon>Kribbella</taxon>
    </lineage>
</organism>
<dbReference type="PANTHER" id="PTHR43537:SF5">
    <property type="entry name" value="UXU OPERON TRANSCRIPTIONAL REGULATOR"/>
    <property type="match status" value="1"/>
</dbReference>
<dbReference type="PANTHER" id="PTHR43537">
    <property type="entry name" value="TRANSCRIPTIONAL REGULATOR, GNTR FAMILY"/>
    <property type="match status" value="1"/>
</dbReference>
<dbReference type="Proteomes" id="UP000555407">
    <property type="component" value="Unassembled WGS sequence"/>
</dbReference>
<proteinExistence type="predicted"/>
<evidence type="ECO:0000256" key="3">
    <source>
        <dbReference type="ARBA" id="ARBA00023163"/>
    </source>
</evidence>
<keyword evidence="3" id="KW-0804">Transcription</keyword>
<dbReference type="InterPro" id="IPR011711">
    <property type="entry name" value="GntR_C"/>
</dbReference>
<evidence type="ECO:0000313" key="6">
    <source>
        <dbReference type="Proteomes" id="UP000555407"/>
    </source>
</evidence>
<gene>
    <name evidence="5" type="ORF">BJY22_007247</name>
</gene>
<dbReference type="SMART" id="SM00895">
    <property type="entry name" value="FCD"/>
    <property type="match status" value="1"/>
</dbReference>
<protein>
    <submittedName>
        <fullName evidence="5">DNA-binding FadR family transcriptional regulator</fullName>
    </submittedName>
</protein>
<dbReference type="Pfam" id="PF00392">
    <property type="entry name" value="GntR"/>
    <property type="match status" value="1"/>
</dbReference>
<keyword evidence="1" id="KW-0805">Transcription regulation</keyword>
<keyword evidence="6" id="KW-1185">Reference proteome</keyword>
<dbReference type="AlphaFoldDB" id="A0A7X5VHR7"/>
<sequence length="250" mass="27861">MVDRDLEPPSQVPVRAWRERPTRRQEQVAEDIKRFILDHRLRPGDPLPTEGEIGDAVAASRSSVREAIKVLSTLDIVEVRHGHGTYVGRMSLNALVESLAFRGVLSRDDDHKVLLELIDVRQLIEQGIAADIIKAMDDDLRASLTALANKMQKKAAAGEDFLEEDREFHLMLMRPIGNDLVLQLTGAFWEVHRIVAPTLNVRPQDGIKTAKLHTAIIKAAAGGDVDELRAAIAAHYEPVRERVRALADDD</sequence>
<dbReference type="InterPro" id="IPR036390">
    <property type="entry name" value="WH_DNA-bd_sf"/>
</dbReference>
<feature type="domain" description="HTH gntR-type" evidence="4">
    <location>
        <begin position="22"/>
        <end position="90"/>
    </location>
</feature>
<dbReference type="SUPFAM" id="SSF46785">
    <property type="entry name" value="Winged helix' DNA-binding domain"/>
    <property type="match status" value="1"/>
</dbReference>
<dbReference type="InterPro" id="IPR000524">
    <property type="entry name" value="Tscrpt_reg_HTH_GntR"/>
</dbReference>
<dbReference type="GO" id="GO:0003700">
    <property type="term" value="F:DNA-binding transcription factor activity"/>
    <property type="evidence" value="ECO:0007669"/>
    <property type="project" value="InterPro"/>
</dbReference>
<name>A0A7X5VHR7_9ACTN</name>
<dbReference type="InterPro" id="IPR008920">
    <property type="entry name" value="TF_FadR/GntR_C"/>
</dbReference>
<dbReference type="Gene3D" id="1.20.120.530">
    <property type="entry name" value="GntR ligand-binding domain-like"/>
    <property type="match status" value="1"/>
</dbReference>
<evidence type="ECO:0000313" key="5">
    <source>
        <dbReference type="EMBL" id="NIK61530.1"/>
    </source>
</evidence>
<evidence type="ECO:0000256" key="2">
    <source>
        <dbReference type="ARBA" id="ARBA00023125"/>
    </source>
</evidence>
<evidence type="ECO:0000259" key="4">
    <source>
        <dbReference type="PROSITE" id="PS50949"/>
    </source>
</evidence>
<reference evidence="5 6" key="1">
    <citation type="submission" date="2020-03" db="EMBL/GenBank/DDBJ databases">
        <title>Sequencing the genomes of 1000 actinobacteria strains.</title>
        <authorList>
            <person name="Klenk H.-P."/>
        </authorList>
    </citation>
    <scope>NUCLEOTIDE SEQUENCE [LARGE SCALE GENOMIC DNA]</scope>
    <source>
        <strain evidence="5 6">DSM 45490</strain>
    </source>
</reference>
<keyword evidence="2 5" id="KW-0238">DNA-binding</keyword>
<dbReference type="Gene3D" id="1.10.10.10">
    <property type="entry name" value="Winged helix-like DNA-binding domain superfamily/Winged helix DNA-binding domain"/>
    <property type="match status" value="1"/>
</dbReference>
<dbReference type="PROSITE" id="PS50949">
    <property type="entry name" value="HTH_GNTR"/>
    <property type="match status" value="1"/>
</dbReference>
<dbReference type="SMART" id="SM00345">
    <property type="entry name" value="HTH_GNTR"/>
    <property type="match status" value="1"/>
</dbReference>
<dbReference type="SUPFAM" id="SSF48008">
    <property type="entry name" value="GntR ligand-binding domain-like"/>
    <property type="match status" value="1"/>
</dbReference>
<dbReference type="EMBL" id="JAASRO010000001">
    <property type="protein sequence ID" value="NIK61530.1"/>
    <property type="molecule type" value="Genomic_DNA"/>
</dbReference>
<dbReference type="RefSeq" id="WP_167216092.1">
    <property type="nucleotide sequence ID" value="NZ_JAASRO010000001.1"/>
</dbReference>